<feature type="transmembrane region" description="Helical" evidence="1">
    <location>
        <begin position="65"/>
        <end position="84"/>
    </location>
</feature>
<keyword evidence="3" id="KW-1185">Reference proteome</keyword>
<reference evidence="2 3" key="1">
    <citation type="submission" date="2014-07" db="EMBL/GenBank/DDBJ databases">
        <authorList>
            <person name="McCorrison J."/>
            <person name="Sanka R."/>
            <person name="Torralba M."/>
            <person name="Gillis M."/>
            <person name="Haft D.H."/>
            <person name="Methe B."/>
            <person name="Sutton G."/>
            <person name="Nelson K.E."/>
        </authorList>
    </citation>
    <scope>NUCLEOTIDE SEQUENCE [LARGE SCALE GENOMIC DNA]</scope>
    <source>
        <strain evidence="2 3">DNF00058</strain>
    </source>
</reference>
<evidence type="ECO:0000313" key="2">
    <source>
        <dbReference type="EMBL" id="KGF51737.1"/>
    </source>
</evidence>
<dbReference type="EMBL" id="JRNU01000025">
    <property type="protein sequence ID" value="KGF51737.1"/>
    <property type="molecule type" value="Genomic_DNA"/>
</dbReference>
<feature type="transmembrane region" description="Helical" evidence="1">
    <location>
        <begin position="12"/>
        <end position="31"/>
    </location>
</feature>
<dbReference type="Proteomes" id="UP000029614">
    <property type="component" value="Unassembled WGS sequence"/>
</dbReference>
<evidence type="ECO:0000313" key="3">
    <source>
        <dbReference type="Proteomes" id="UP000029614"/>
    </source>
</evidence>
<keyword evidence="1" id="KW-1133">Transmembrane helix</keyword>
<organism evidence="2 3">
    <name type="scientific">Prevotella amnii DNF00058</name>
    <dbReference type="NCBI Taxonomy" id="1401066"/>
    <lineage>
        <taxon>Bacteria</taxon>
        <taxon>Pseudomonadati</taxon>
        <taxon>Bacteroidota</taxon>
        <taxon>Bacteroidia</taxon>
        <taxon>Bacteroidales</taxon>
        <taxon>Prevotellaceae</taxon>
        <taxon>Prevotella</taxon>
    </lineage>
</organism>
<evidence type="ECO:0000256" key="1">
    <source>
        <dbReference type="SAM" id="Phobius"/>
    </source>
</evidence>
<dbReference type="OrthoDB" id="1079630at2"/>
<keyword evidence="1" id="KW-0812">Transmembrane</keyword>
<protein>
    <submittedName>
        <fullName evidence="2">Uncharacterized protein</fullName>
    </submittedName>
</protein>
<accession>A0A096CA00</accession>
<dbReference type="RefSeq" id="WP_008449923.1">
    <property type="nucleotide sequence ID" value="NZ_JRNU01000025.1"/>
</dbReference>
<sequence length="139" mass="16079">MKELNQLQQYIYFLGSLLMVVGAILYAMFLIPKISCWVMLIGAVMFSAMQYKQKYLGKELVLCRLRRIMLFSSVCLIAAGAFMLEDSYHFLKSFASNWLGSYSLYVKVFHHNWVVLLLIGAVLELYSTQRINSELKKSK</sequence>
<gene>
    <name evidence="2" type="ORF">HMPREF9302_06305</name>
</gene>
<comment type="caution">
    <text evidence="2">The sequence shown here is derived from an EMBL/GenBank/DDBJ whole genome shotgun (WGS) entry which is preliminary data.</text>
</comment>
<proteinExistence type="predicted"/>
<name>A0A096CA00_9BACT</name>
<dbReference type="AlphaFoldDB" id="A0A096CA00"/>
<feature type="transmembrane region" description="Helical" evidence="1">
    <location>
        <begin position="104"/>
        <end position="126"/>
    </location>
</feature>
<keyword evidence="1" id="KW-0472">Membrane</keyword>